<dbReference type="OrthoDB" id="1191296at2"/>
<feature type="region of interest" description="Disordered" evidence="1">
    <location>
        <begin position="994"/>
        <end position="1073"/>
    </location>
</feature>
<feature type="domain" description="DUF6443" evidence="3">
    <location>
        <begin position="102"/>
        <end position="237"/>
    </location>
</feature>
<dbReference type="NCBIfam" id="NF045639">
    <property type="entry name" value="GCX_COOH"/>
    <property type="match status" value="1"/>
</dbReference>
<proteinExistence type="predicted"/>
<evidence type="ECO:0000313" key="4">
    <source>
        <dbReference type="EMBL" id="RKR80587.1"/>
    </source>
</evidence>
<dbReference type="EMBL" id="RBKU01000001">
    <property type="protein sequence ID" value="RKR80587.1"/>
    <property type="molecule type" value="Genomic_DNA"/>
</dbReference>
<evidence type="ECO:0000256" key="2">
    <source>
        <dbReference type="SAM" id="SignalP"/>
    </source>
</evidence>
<dbReference type="Pfam" id="PF20041">
    <property type="entry name" value="DUF6443"/>
    <property type="match status" value="1"/>
</dbReference>
<name>A0A495IUZ8_9SPHI</name>
<comment type="caution">
    <text evidence="4">The sequence shown here is derived from an EMBL/GenBank/DDBJ whole genome shotgun (WGS) entry which is preliminary data.</text>
</comment>
<evidence type="ECO:0000313" key="5">
    <source>
        <dbReference type="Proteomes" id="UP000268007"/>
    </source>
</evidence>
<dbReference type="PANTHER" id="PTHR32305">
    <property type="match status" value="1"/>
</dbReference>
<dbReference type="InterPro" id="IPR055015">
    <property type="entry name" value="GCX_COOH"/>
</dbReference>
<dbReference type="InterPro" id="IPR045619">
    <property type="entry name" value="DUF6443"/>
</dbReference>
<keyword evidence="5" id="KW-1185">Reference proteome</keyword>
<gene>
    <name evidence="4" type="ORF">BDD43_0711</name>
</gene>
<dbReference type="Proteomes" id="UP000268007">
    <property type="component" value="Unassembled WGS sequence"/>
</dbReference>
<accession>A0A495IUZ8</accession>
<feature type="chain" id="PRO_5019795688" evidence="2">
    <location>
        <begin position="32"/>
        <end position="1153"/>
    </location>
</feature>
<reference evidence="4 5" key="1">
    <citation type="submission" date="2018-10" db="EMBL/GenBank/DDBJ databases">
        <title>Genomic Encyclopedia of Archaeal and Bacterial Type Strains, Phase II (KMG-II): from individual species to whole genera.</title>
        <authorList>
            <person name="Goeker M."/>
        </authorList>
    </citation>
    <scope>NUCLEOTIDE SEQUENCE [LARGE SCALE GENOMIC DNA]</scope>
    <source>
        <strain evidence="4 5">DSM 18602</strain>
    </source>
</reference>
<evidence type="ECO:0000256" key="1">
    <source>
        <dbReference type="SAM" id="MobiDB-lite"/>
    </source>
</evidence>
<evidence type="ECO:0000259" key="3">
    <source>
        <dbReference type="Pfam" id="PF20041"/>
    </source>
</evidence>
<dbReference type="Gene3D" id="2.180.10.10">
    <property type="entry name" value="RHS repeat-associated core"/>
    <property type="match status" value="1"/>
</dbReference>
<dbReference type="AlphaFoldDB" id="A0A495IUZ8"/>
<dbReference type="PANTHER" id="PTHR32305:SF15">
    <property type="entry name" value="PROTEIN RHSA-RELATED"/>
    <property type="match status" value="1"/>
</dbReference>
<dbReference type="NCBIfam" id="TIGR03696">
    <property type="entry name" value="Rhs_assc_core"/>
    <property type="match status" value="1"/>
</dbReference>
<protein>
    <submittedName>
        <fullName evidence="4">RHS repeat-associated protein</fullName>
    </submittedName>
</protein>
<keyword evidence="2" id="KW-0732">Signal</keyword>
<dbReference type="RefSeq" id="WP_121196378.1">
    <property type="nucleotide sequence ID" value="NZ_RBKU01000001.1"/>
</dbReference>
<organism evidence="4 5">
    <name type="scientific">Mucilaginibacter gracilis</name>
    <dbReference type="NCBI Taxonomy" id="423350"/>
    <lineage>
        <taxon>Bacteria</taxon>
        <taxon>Pseudomonadati</taxon>
        <taxon>Bacteroidota</taxon>
        <taxon>Sphingobacteriia</taxon>
        <taxon>Sphingobacteriales</taxon>
        <taxon>Sphingobacteriaceae</taxon>
        <taxon>Mucilaginibacter</taxon>
    </lineage>
</organism>
<dbReference type="InterPro" id="IPR050708">
    <property type="entry name" value="T6SS_VgrG/RHS"/>
</dbReference>
<dbReference type="InterPro" id="IPR022385">
    <property type="entry name" value="Rhs_assc_core"/>
</dbReference>
<sequence length="1153" mass="128650">MKIRTLSSKQRRYTLLVVLCLSIFQGKNTYAQRDTTLNQPNQSGTFVAPHSIKLSPGFSTAAGATFRAYIDPSLGQCVALNTTLSNNQNYIATYTPRIAGITNPADPNNTTCQVMASVQYFDGLGRPIQTTQVKGSPNLQDVVQPFVYDQFGRETKKYQPFISSTANGSFKVGDPDALVKAFYNPSSPGAPAIAATLSPFAETQFEPSPLNRVTQQGAPGDAWQLSQGHAIQTTYSTNAANEVKIWNVTTTGADGSTYYQPNTLYKTITTDENGNISTVFKDKENKIVLKQVQSDNGLLSTYSVFDDLGNLRYVVPPLPAEVTLPSVFTESDAVFRNFIYAYHYDGRNRIIEKKLPGRGWQYIVYNKIDLPVMTQDAVQRAKAPQEWNVMKYNAFGQIVVSGIYQHSSSQANTSYRDYMQGQVDNQSAQWDNRDNSALGYSVATFPTAWTNTLLVNYYDDYSFIPTGNNNYASSATGVSNMTKSLVTGSKTNVLGTSTMLLTVNYYDDNGRLRESVGDNNIGGKDRSVRSYDFTNDITQIIRTHNSINGSVTVQNDITYDHMGRKKLIKEKITGSDGVTSSPIVLARYDYNEVGQLMTKYLHSEDYNNSSPDASSFLYAVNYTYNPRGWAKTISSPQFAMSLKYEENQRFNGDVTAVNWGDLASPNQNTFTYNYDKMSRMLSGSAADMSESGIVYDNVGNIRSLTRDGQTISYDYNYGGELGNRLNAVSGGSFGSAKYFQYNENGNVTHDDTRNISSIAYNVLSLPQTLSDNTGLKYEYVYDAAGNKLRSVNHYQNKTTDYDGGIQYENNSLSVLLTDEGQARRSGNSYIYEYWVKDQLGNTRIAFYKNPSTHQAELLQKQDYYPFGLGKERSPITSSRTDYQYNGKELQENLNILDYGKRFYDPVIARWHVQDPEAEKYYKWSPYNYVLNNPIRNIDPRGDTVRITITKENEQQDGKNEKSLIRIVGSKAFGFGWGANVDVYKMTVTDDVTGETSTTEYAVTRDSPEANKDPNGIYTGDDKQKYRVDNTTFEPKDGDKTYSGQIRSDYGHGQGPRVELSDRDNPGSGVADGRKNIQIHVGGKYINADGQTHNTGSEGCFTLTLKDASNEGVNRFIGDVSNRVKLNEAAGKSDVILINVQKRDENQVKNFNQR</sequence>
<feature type="signal peptide" evidence="2">
    <location>
        <begin position="1"/>
        <end position="31"/>
    </location>
</feature>
<feature type="compositionally biased region" description="Basic and acidic residues" evidence="1">
    <location>
        <begin position="1019"/>
        <end position="1039"/>
    </location>
</feature>